<dbReference type="OrthoDB" id="1080678at2759"/>
<dbReference type="AlphaFoldDB" id="A0A8X7V738"/>
<reference evidence="1 2" key="1">
    <citation type="submission" date="2020-02" db="EMBL/GenBank/DDBJ databases">
        <authorList>
            <person name="Ma Q."/>
            <person name="Huang Y."/>
            <person name="Song X."/>
            <person name="Pei D."/>
        </authorList>
    </citation>
    <scope>NUCLEOTIDE SEQUENCE [LARGE SCALE GENOMIC DNA]</scope>
    <source>
        <strain evidence="1">Sxm20200214</strain>
        <tissue evidence="1">Leaf</tissue>
    </source>
</reference>
<name>A0A8X7V738_BRACI</name>
<evidence type="ECO:0000313" key="1">
    <source>
        <dbReference type="EMBL" id="KAG2304577.1"/>
    </source>
</evidence>
<comment type="caution">
    <text evidence="1">The sequence shown here is derived from an EMBL/GenBank/DDBJ whole genome shotgun (WGS) entry which is preliminary data.</text>
</comment>
<accession>A0A8X7V738</accession>
<dbReference type="PANTHER" id="PTHR32212">
    <property type="entry name" value="CYCLIN-LIKE F-BOX"/>
    <property type="match status" value="1"/>
</dbReference>
<dbReference type="SUPFAM" id="SSF81383">
    <property type="entry name" value="F-box domain"/>
    <property type="match status" value="1"/>
</dbReference>
<evidence type="ECO:0000313" key="2">
    <source>
        <dbReference type="Proteomes" id="UP000886595"/>
    </source>
</evidence>
<proteinExistence type="predicted"/>
<gene>
    <name evidence="1" type="ORF">Bca52824_033228</name>
</gene>
<organism evidence="1 2">
    <name type="scientific">Brassica carinata</name>
    <name type="common">Ethiopian mustard</name>
    <name type="synonym">Abyssinian cabbage</name>
    <dbReference type="NCBI Taxonomy" id="52824"/>
    <lineage>
        <taxon>Eukaryota</taxon>
        <taxon>Viridiplantae</taxon>
        <taxon>Streptophyta</taxon>
        <taxon>Embryophyta</taxon>
        <taxon>Tracheophyta</taxon>
        <taxon>Spermatophyta</taxon>
        <taxon>Magnoliopsida</taxon>
        <taxon>eudicotyledons</taxon>
        <taxon>Gunneridae</taxon>
        <taxon>Pentapetalae</taxon>
        <taxon>rosids</taxon>
        <taxon>malvids</taxon>
        <taxon>Brassicales</taxon>
        <taxon>Brassicaceae</taxon>
        <taxon>Brassiceae</taxon>
        <taxon>Brassica</taxon>
    </lineage>
</organism>
<dbReference type="InterPro" id="IPR036047">
    <property type="entry name" value="F-box-like_dom_sf"/>
</dbReference>
<evidence type="ECO:0008006" key="3">
    <source>
        <dbReference type="Google" id="ProtNLM"/>
    </source>
</evidence>
<dbReference type="EMBL" id="JAAMPC010000007">
    <property type="protein sequence ID" value="KAG2304577.1"/>
    <property type="molecule type" value="Genomic_DNA"/>
</dbReference>
<dbReference type="Proteomes" id="UP000886595">
    <property type="component" value="Unassembled WGS sequence"/>
</dbReference>
<dbReference type="PANTHER" id="PTHR32212:SF248">
    <property type="entry name" value="F-BOX DOMAIN-CONTAINING PROTEIN"/>
    <property type="match status" value="1"/>
</dbReference>
<protein>
    <recommendedName>
        <fullName evidence="3">F-box domain-containing protein</fullName>
    </recommendedName>
</protein>
<sequence length="414" mass="48224">MTTDSLSKSSPRMLQYHIDDHDRIRKLPDVLLQMIVSKLSTEEALRTSVLYSRWVDVWKCMSHLVLDTRGVLDTTPEEHKHFHRLSVRLARSMTKVIIYHRGHLESCIVHHYLSQLKNGTLQNWIHSLTRLKHTKDLTLINYIPATRRYNEANFLSLLLDTFSHHSLSSLSLCGYTLIGPNAFSKCKNLKTLKLINIFISQATFLFLEVILLNVNFLTPHGVLKIENNSLMFLQLSFPNDIDRMEVYGTCLNVLDIDSRFINTMRDNFILVSPNIQVNKNAWLDHGDCPHLYYNVSSNLAQEDKNIWHKLLGSNFDDMRRSGCLSVSVDITDPKEMEILKEVLLRYWTKLVMELEIFFKEEFAFVSRLVMQERVIKMMIETSLFPLTMKFNAEASVAKLMELPKCNKHLKIECF</sequence>
<dbReference type="SUPFAM" id="SSF52047">
    <property type="entry name" value="RNI-like"/>
    <property type="match status" value="1"/>
</dbReference>
<keyword evidence="2" id="KW-1185">Reference proteome</keyword>